<name>A0A067MYL3_BOTB1</name>
<keyword evidence="4 5" id="KW-0472">Membrane</keyword>
<evidence type="ECO:0000256" key="1">
    <source>
        <dbReference type="ARBA" id="ARBA00004141"/>
    </source>
</evidence>
<feature type="transmembrane region" description="Helical" evidence="5">
    <location>
        <begin position="45"/>
        <end position="65"/>
    </location>
</feature>
<feature type="transmembrane region" description="Helical" evidence="5">
    <location>
        <begin position="289"/>
        <end position="309"/>
    </location>
</feature>
<comment type="subcellular location">
    <subcellularLocation>
        <location evidence="1">Membrane</location>
        <topology evidence="1">Multi-pass membrane protein</topology>
    </subcellularLocation>
</comment>
<protein>
    <recommendedName>
        <fullName evidence="8">RTA1 like protein</fullName>
    </recommendedName>
</protein>
<sequence>MRARIYSGRADRGLSLLSYCPSRTKKVMNSTTAATKPPVHSPYNYVPTFWVCLTFVALFGLSGLLHLFQAFRSRKWWLIPTLVMCAIGEVAGWSGRLWSSQNPPLKTPFVIQTTTTIVAPSFMSTALFIILGRLVKQLGTRYSRLSPKLYAIIFGVIDLTSLFIQALGGDKASNAKTLDGANHGARIMLIGIIIQMVAITFYALLATEFFYRFFKNRPVDKVIEYESIQFDGMEGKYPISGRGRSKPDQSIKLLVVAIALSSFLLYVRAVYRTVELTGGWEGPIIGTQIYFILLDGLPIFLAMLTLNILNPGSLLNRVESSELSPVTSVA</sequence>
<evidence type="ECO:0000313" key="6">
    <source>
        <dbReference type="EMBL" id="KDQ16636.1"/>
    </source>
</evidence>
<dbReference type="HOGENOM" id="CLU_033465_6_0_1"/>
<feature type="transmembrane region" description="Helical" evidence="5">
    <location>
        <begin position="115"/>
        <end position="135"/>
    </location>
</feature>
<evidence type="ECO:0000256" key="4">
    <source>
        <dbReference type="ARBA" id="ARBA00023136"/>
    </source>
</evidence>
<evidence type="ECO:0000256" key="3">
    <source>
        <dbReference type="ARBA" id="ARBA00022989"/>
    </source>
</evidence>
<dbReference type="InterPro" id="IPR007568">
    <property type="entry name" value="RTA1"/>
</dbReference>
<gene>
    <name evidence="6" type="ORF">BOTBODRAFT_236739</name>
</gene>
<dbReference type="InParanoid" id="A0A067MYL3"/>
<feature type="transmembrane region" description="Helical" evidence="5">
    <location>
        <begin position="147"/>
        <end position="167"/>
    </location>
</feature>
<dbReference type="OrthoDB" id="3358017at2759"/>
<evidence type="ECO:0008006" key="8">
    <source>
        <dbReference type="Google" id="ProtNLM"/>
    </source>
</evidence>
<dbReference type="EMBL" id="KL198026">
    <property type="protein sequence ID" value="KDQ16636.1"/>
    <property type="molecule type" value="Genomic_DNA"/>
</dbReference>
<dbReference type="FunCoup" id="A0A067MYL3">
    <property type="interactions" value="32"/>
</dbReference>
<dbReference type="PANTHER" id="PTHR31465:SF9">
    <property type="entry name" value="SPHINGOID LONG-CHAIN BASE TRANSPORTER RSB1"/>
    <property type="match status" value="1"/>
</dbReference>
<feature type="transmembrane region" description="Helical" evidence="5">
    <location>
        <begin position="77"/>
        <end position="95"/>
    </location>
</feature>
<organism evidence="6 7">
    <name type="scientific">Botryobasidium botryosum (strain FD-172 SS1)</name>
    <dbReference type="NCBI Taxonomy" id="930990"/>
    <lineage>
        <taxon>Eukaryota</taxon>
        <taxon>Fungi</taxon>
        <taxon>Dikarya</taxon>
        <taxon>Basidiomycota</taxon>
        <taxon>Agaricomycotina</taxon>
        <taxon>Agaricomycetes</taxon>
        <taxon>Cantharellales</taxon>
        <taxon>Botryobasidiaceae</taxon>
        <taxon>Botryobasidium</taxon>
    </lineage>
</organism>
<dbReference type="GO" id="GO:0000324">
    <property type="term" value="C:fungal-type vacuole"/>
    <property type="evidence" value="ECO:0007669"/>
    <property type="project" value="TreeGrafter"/>
</dbReference>
<evidence type="ECO:0000313" key="7">
    <source>
        <dbReference type="Proteomes" id="UP000027195"/>
    </source>
</evidence>
<dbReference type="Pfam" id="PF04479">
    <property type="entry name" value="RTA1"/>
    <property type="match status" value="1"/>
</dbReference>
<keyword evidence="7" id="KW-1185">Reference proteome</keyword>
<evidence type="ECO:0000256" key="2">
    <source>
        <dbReference type="ARBA" id="ARBA00022692"/>
    </source>
</evidence>
<feature type="transmembrane region" description="Helical" evidence="5">
    <location>
        <begin position="187"/>
        <end position="211"/>
    </location>
</feature>
<dbReference type="GO" id="GO:0005886">
    <property type="term" value="C:plasma membrane"/>
    <property type="evidence" value="ECO:0007669"/>
    <property type="project" value="TreeGrafter"/>
</dbReference>
<keyword evidence="3 5" id="KW-1133">Transmembrane helix</keyword>
<dbReference type="AlphaFoldDB" id="A0A067MYL3"/>
<keyword evidence="2 5" id="KW-0812">Transmembrane</keyword>
<dbReference type="Proteomes" id="UP000027195">
    <property type="component" value="Unassembled WGS sequence"/>
</dbReference>
<dbReference type="PANTHER" id="PTHR31465">
    <property type="entry name" value="PROTEIN RTA1-RELATED"/>
    <property type="match status" value="1"/>
</dbReference>
<reference evidence="7" key="1">
    <citation type="journal article" date="2014" name="Proc. Natl. Acad. Sci. U.S.A.">
        <title>Extensive sampling of basidiomycete genomes demonstrates inadequacy of the white-rot/brown-rot paradigm for wood decay fungi.</title>
        <authorList>
            <person name="Riley R."/>
            <person name="Salamov A.A."/>
            <person name="Brown D.W."/>
            <person name="Nagy L.G."/>
            <person name="Floudas D."/>
            <person name="Held B.W."/>
            <person name="Levasseur A."/>
            <person name="Lombard V."/>
            <person name="Morin E."/>
            <person name="Otillar R."/>
            <person name="Lindquist E.A."/>
            <person name="Sun H."/>
            <person name="LaButti K.M."/>
            <person name="Schmutz J."/>
            <person name="Jabbour D."/>
            <person name="Luo H."/>
            <person name="Baker S.E."/>
            <person name="Pisabarro A.G."/>
            <person name="Walton J.D."/>
            <person name="Blanchette R.A."/>
            <person name="Henrissat B."/>
            <person name="Martin F."/>
            <person name="Cullen D."/>
            <person name="Hibbett D.S."/>
            <person name="Grigoriev I.V."/>
        </authorList>
    </citation>
    <scope>NUCLEOTIDE SEQUENCE [LARGE SCALE GENOMIC DNA]</scope>
    <source>
        <strain evidence="7">FD-172 SS1</strain>
    </source>
</reference>
<evidence type="ECO:0000256" key="5">
    <source>
        <dbReference type="SAM" id="Phobius"/>
    </source>
</evidence>
<accession>A0A067MYL3</accession>
<dbReference type="STRING" id="930990.A0A067MYL3"/>
<feature type="transmembrane region" description="Helical" evidence="5">
    <location>
        <begin position="251"/>
        <end position="269"/>
    </location>
</feature>
<proteinExistence type="predicted"/>